<reference evidence="1" key="2">
    <citation type="journal article" date="2021" name="PeerJ">
        <title>Extensive microbial diversity within the chicken gut microbiome revealed by metagenomics and culture.</title>
        <authorList>
            <person name="Gilroy R."/>
            <person name="Ravi A."/>
            <person name="Getino M."/>
            <person name="Pursley I."/>
            <person name="Horton D.L."/>
            <person name="Alikhan N.F."/>
            <person name="Baker D."/>
            <person name="Gharbi K."/>
            <person name="Hall N."/>
            <person name="Watson M."/>
            <person name="Adriaenssens E.M."/>
            <person name="Foster-Nyarko E."/>
            <person name="Jarju S."/>
            <person name="Secka A."/>
            <person name="Antonio M."/>
            <person name="Oren A."/>
            <person name="Chaudhuri R.R."/>
            <person name="La Ragione R."/>
            <person name="Hildebrand F."/>
            <person name="Pallen M.J."/>
        </authorList>
    </citation>
    <scope>NUCLEOTIDE SEQUENCE</scope>
    <source>
        <strain evidence="1">CHK152-2871</strain>
    </source>
</reference>
<dbReference type="EMBL" id="DVJQ01000034">
    <property type="protein sequence ID" value="HIS74170.1"/>
    <property type="molecule type" value="Genomic_DNA"/>
</dbReference>
<evidence type="ECO:0000313" key="1">
    <source>
        <dbReference type="EMBL" id="HIS74170.1"/>
    </source>
</evidence>
<gene>
    <name evidence="1" type="ORF">IAA86_04015</name>
</gene>
<dbReference type="Proteomes" id="UP000886865">
    <property type="component" value="Unassembled WGS sequence"/>
</dbReference>
<comment type="caution">
    <text evidence="1">The sequence shown here is derived from an EMBL/GenBank/DDBJ whole genome shotgun (WGS) entry which is preliminary data.</text>
</comment>
<name>A0A9D1FJ68_9BACT</name>
<proteinExistence type="predicted"/>
<reference evidence="1" key="1">
    <citation type="submission" date="2020-10" db="EMBL/GenBank/DDBJ databases">
        <authorList>
            <person name="Gilroy R."/>
        </authorList>
    </citation>
    <scope>NUCLEOTIDE SEQUENCE</scope>
    <source>
        <strain evidence="1">CHK152-2871</strain>
    </source>
</reference>
<accession>A0A9D1FJ68</accession>
<dbReference type="AlphaFoldDB" id="A0A9D1FJ68"/>
<organism evidence="1 2">
    <name type="scientific">Candidatus Galligastranaerophilus intestinavium</name>
    <dbReference type="NCBI Taxonomy" id="2840836"/>
    <lineage>
        <taxon>Bacteria</taxon>
        <taxon>Candidatus Galligastranaerophilus</taxon>
    </lineage>
</organism>
<sequence length="468" mass="47725">MVNQLPNYNAAFVYDAMKYLQHTAVVEHKDSLSDDIKSSLSSAPLIALPTALSTKSMIQSANATGNVAKSSKNIFQKIAGIPSAIVNAIKGTPSAVTAAATNLTDGNAVSRLTNVFKSGDGALYLDDITKAVASAKKSGENVDVLVDLRNQLINAINNGDKTDDIISGIDKALKETAEQTAKKGIFSKIAGAISTPFKALGNAITSSGAYKAIEGTKVGSTLLSKLGAFGKVAKKGGAVFDLAIESTMQIFTEIIPAFKNGGVDSGVKQIGKSALQVAGSVGGWALGASLGTKAGMAIGTAICPGVGTAVGGVIGAVGGIIGGLVGSSLLSGAAKKITGKSENEILQEEQMQQEAQMYANDPAALAQLEQAVAQEIQIDMQDGELSEDGQKMLEYLEYMSSGASSTSSTSTTSVDTSSSAASFGTLTIATNPDGSYDFSVPSSAIPQVNYGGTTSTSNPYGFVEDAIL</sequence>
<protein>
    <submittedName>
        <fullName evidence="1">Uncharacterized protein</fullName>
    </submittedName>
</protein>
<evidence type="ECO:0000313" key="2">
    <source>
        <dbReference type="Proteomes" id="UP000886865"/>
    </source>
</evidence>